<reference evidence="1 2" key="1">
    <citation type="submission" date="2014-06" db="EMBL/GenBank/DDBJ databases">
        <title>Rhizobium pelagicum/R2-400B4.</title>
        <authorList>
            <person name="Kimes N.E."/>
            <person name="Lopez-Perez M."/>
        </authorList>
    </citation>
    <scope>NUCLEOTIDE SEQUENCE [LARGE SCALE GENOMIC DNA]</scope>
    <source>
        <strain evidence="1 2">R2-400B4</strain>
    </source>
</reference>
<proteinExistence type="predicted"/>
<accession>A0A922T6V8</accession>
<evidence type="ECO:0000313" key="1">
    <source>
        <dbReference type="EMBL" id="KEQ02945.1"/>
    </source>
</evidence>
<evidence type="ECO:0000313" key="2">
    <source>
        <dbReference type="Proteomes" id="UP000052167"/>
    </source>
</evidence>
<dbReference type="Proteomes" id="UP000052167">
    <property type="component" value="Unassembled WGS sequence"/>
</dbReference>
<dbReference type="EMBL" id="JOKJ01000040">
    <property type="protein sequence ID" value="KEQ02945.1"/>
    <property type="molecule type" value="Genomic_DNA"/>
</dbReference>
<protein>
    <submittedName>
        <fullName evidence="1">Uncharacterized protein</fullName>
    </submittedName>
</protein>
<organism evidence="1 2">
    <name type="scientific">Pseudorhizobium pelagicum</name>
    <dbReference type="NCBI Taxonomy" id="1509405"/>
    <lineage>
        <taxon>Bacteria</taxon>
        <taxon>Pseudomonadati</taxon>
        <taxon>Pseudomonadota</taxon>
        <taxon>Alphaproteobacteria</taxon>
        <taxon>Hyphomicrobiales</taxon>
        <taxon>Rhizobiaceae</taxon>
        <taxon>Rhizobium/Agrobacterium group</taxon>
        <taxon>Pseudorhizobium</taxon>
    </lineage>
</organism>
<keyword evidence="2" id="KW-1185">Reference proteome</keyword>
<name>A0A922T6V8_9HYPH</name>
<dbReference type="RefSeq" id="WP_037167267.1">
    <property type="nucleotide sequence ID" value="NZ_CAJXID010000012.1"/>
</dbReference>
<sequence>MADSNGRGSIPVLEYVDAVRSALDLVTAGPDVASSLDHDVILPILSLLYEKGMEDPQQLADAAFLLASSKLFTGML</sequence>
<gene>
    <name evidence="1" type="ORF">GV68_19470</name>
</gene>
<dbReference type="AlphaFoldDB" id="A0A922T6V8"/>
<comment type="caution">
    <text evidence="1">The sequence shown here is derived from an EMBL/GenBank/DDBJ whole genome shotgun (WGS) entry which is preliminary data.</text>
</comment>